<evidence type="ECO:0000313" key="2">
    <source>
        <dbReference type="Proteomes" id="UP000319979"/>
    </source>
</evidence>
<dbReference type="Proteomes" id="UP000319979">
    <property type="component" value="Unassembled WGS sequence"/>
</dbReference>
<reference evidence="1 2" key="1">
    <citation type="submission" date="2019-07" db="EMBL/GenBank/DDBJ databases">
        <title>Phenotypic and genotypic antimicrobial resistance traits of Vibrio cholerae non-O1/non-O139 isolated from a large Austrian lake frequently associated with cases of infection.</title>
        <authorList>
            <person name="Lepuschitz S."/>
            <person name="Baron S."/>
            <person name="Larvor E."/>
            <person name="Granier S."/>
            <person name="Pretzer C."/>
            <person name="Mach R.L."/>
            <person name="Farnleitner A.H."/>
            <person name="Ruppitsch W."/>
            <person name="Pleininger S."/>
            <person name="Indra A."/>
            <person name="Kirschner A.K.T."/>
        </authorList>
    </citation>
    <scope>NUCLEOTIDE SEQUENCE [LARGE SCALE GENOMIC DNA]</scope>
    <source>
        <strain evidence="1 2">A12JL36W90</strain>
    </source>
</reference>
<comment type="caution">
    <text evidence="1">The sequence shown here is derived from an EMBL/GenBank/DDBJ whole genome shotgun (WGS) entry which is preliminary data.</text>
</comment>
<gene>
    <name evidence="1" type="ORF">FLM02_15000</name>
</gene>
<dbReference type="GeneID" id="89512891"/>
<dbReference type="EMBL" id="VIOS01000066">
    <property type="protein sequence ID" value="TQP11006.1"/>
    <property type="molecule type" value="Genomic_DNA"/>
</dbReference>
<sequence>MLQTVEAMMDNVIVANFNGEFVCECLDSLVDYCFLQMKPAIHDFDTFSIEDVVISSIRFH</sequence>
<proteinExistence type="predicted"/>
<dbReference type="RefSeq" id="WP_080385927.1">
    <property type="nucleotide sequence ID" value="NZ_AP024968.1"/>
</dbReference>
<accession>A0A3M8JVW7</accession>
<name>A0A3M8JVW7_VIBCL</name>
<organism evidence="1 2">
    <name type="scientific">Vibrio cholerae</name>
    <dbReference type="NCBI Taxonomy" id="666"/>
    <lineage>
        <taxon>Bacteria</taxon>
        <taxon>Pseudomonadati</taxon>
        <taxon>Pseudomonadota</taxon>
        <taxon>Gammaproteobacteria</taxon>
        <taxon>Vibrionales</taxon>
        <taxon>Vibrionaceae</taxon>
        <taxon>Vibrio</taxon>
    </lineage>
</organism>
<protein>
    <submittedName>
        <fullName evidence="1">Peptidase S24</fullName>
    </submittedName>
</protein>
<dbReference type="AlphaFoldDB" id="A0A3M8JVW7"/>
<evidence type="ECO:0000313" key="1">
    <source>
        <dbReference type="EMBL" id="TQP11006.1"/>
    </source>
</evidence>